<name>A0AA35QY27_GEOBA</name>
<dbReference type="GO" id="GO:0000149">
    <property type="term" value="F:SNARE binding"/>
    <property type="evidence" value="ECO:0007669"/>
    <property type="project" value="TreeGrafter"/>
</dbReference>
<evidence type="ECO:0000313" key="1">
    <source>
        <dbReference type="EMBL" id="CAI7995390.1"/>
    </source>
</evidence>
<proteinExistence type="predicted"/>
<dbReference type="GO" id="GO:0005829">
    <property type="term" value="C:cytosol"/>
    <property type="evidence" value="ECO:0007669"/>
    <property type="project" value="GOC"/>
</dbReference>
<organism evidence="1 2">
    <name type="scientific">Geodia barretti</name>
    <name type="common">Barrett's horny sponge</name>
    <dbReference type="NCBI Taxonomy" id="519541"/>
    <lineage>
        <taxon>Eukaryota</taxon>
        <taxon>Metazoa</taxon>
        <taxon>Porifera</taxon>
        <taxon>Demospongiae</taxon>
        <taxon>Heteroscleromorpha</taxon>
        <taxon>Tetractinellida</taxon>
        <taxon>Astrophorina</taxon>
        <taxon>Geodiidae</taxon>
        <taxon>Geodia</taxon>
    </lineage>
</organism>
<dbReference type="AlphaFoldDB" id="A0AA35QY27"/>
<sequence>MMRFTTTIHDQAYAVVADYVKVFWRIMFCYKEVKEWHNQGGLETQSESVDWTFDRSYVRTKLENGLLRVWRDVQQKVRPYILALDMSHFKYDDFIRVLDIVNRLISIGMEFCGEGSSSLQDSMRQQSLNYFKNYHRARLEELKIFLETEAWEVCPVRSTFSVHQLRVCLKVDVCNTFALCAGVSLHYFLQCQQNTIHRRIVAALHSLRRWQPFYSSDEIEEEVEEIMTMED</sequence>
<dbReference type="InterPro" id="IPR040047">
    <property type="entry name" value="VPS50"/>
</dbReference>
<dbReference type="Proteomes" id="UP001174909">
    <property type="component" value="Unassembled WGS sequence"/>
</dbReference>
<keyword evidence="2" id="KW-1185">Reference proteome</keyword>
<protein>
    <submittedName>
        <fullName evidence="1">Syndetin</fullName>
    </submittedName>
</protein>
<dbReference type="EMBL" id="CASHTH010000246">
    <property type="protein sequence ID" value="CAI7995390.1"/>
    <property type="molecule type" value="Genomic_DNA"/>
</dbReference>
<accession>A0AA35QY27</accession>
<dbReference type="PANTHER" id="PTHR13258:SF0">
    <property type="entry name" value="SYNDETIN"/>
    <property type="match status" value="1"/>
</dbReference>
<comment type="caution">
    <text evidence="1">The sequence shown here is derived from an EMBL/GenBank/DDBJ whole genome shotgun (WGS) entry which is preliminary data.</text>
</comment>
<dbReference type="GO" id="GO:0042147">
    <property type="term" value="P:retrograde transport, endosome to Golgi"/>
    <property type="evidence" value="ECO:0007669"/>
    <property type="project" value="InterPro"/>
</dbReference>
<evidence type="ECO:0000313" key="2">
    <source>
        <dbReference type="Proteomes" id="UP001174909"/>
    </source>
</evidence>
<dbReference type="GO" id="GO:1990745">
    <property type="term" value="C:EARP complex"/>
    <property type="evidence" value="ECO:0007669"/>
    <property type="project" value="InterPro"/>
</dbReference>
<gene>
    <name evidence="1" type="ORF">GBAR_LOCUS1685</name>
</gene>
<dbReference type="GO" id="GO:0032456">
    <property type="term" value="P:endocytic recycling"/>
    <property type="evidence" value="ECO:0007669"/>
    <property type="project" value="InterPro"/>
</dbReference>
<reference evidence="1" key="1">
    <citation type="submission" date="2023-03" db="EMBL/GenBank/DDBJ databases">
        <authorList>
            <person name="Steffen K."/>
            <person name="Cardenas P."/>
        </authorList>
    </citation>
    <scope>NUCLEOTIDE SEQUENCE</scope>
</reference>
<dbReference type="PANTHER" id="PTHR13258">
    <property type="entry name" value="SYNDETIN"/>
    <property type="match status" value="1"/>
</dbReference>